<evidence type="ECO:0000259" key="6">
    <source>
        <dbReference type="PROSITE" id="PS50850"/>
    </source>
</evidence>
<feature type="transmembrane region" description="Helical" evidence="5">
    <location>
        <begin position="20"/>
        <end position="43"/>
    </location>
</feature>
<dbReference type="GO" id="GO:0022857">
    <property type="term" value="F:transmembrane transporter activity"/>
    <property type="evidence" value="ECO:0007669"/>
    <property type="project" value="InterPro"/>
</dbReference>
<feature type="transmembrane region" description="Helical" evidence="5">
    <location>
        <begin position="180"/>
        <end position="199"/>
    </location>
</feature>
<organism evidence="7">
    <name type="scientific">Phallusia mammillata</name>
    <dbReference type="NCBI Taxonomy" id="59560"/>
    <lineage>
        <taxon>Eukaryota</taxon>
        <taxon>Metazoa</taxon>
        <taxon>Chordata</taxon>
        <taxon>Tunicata</taxon>
        <taxon>Ascidiacea</taxon>
        <taxon>Phlebobranchia</taxon>
        <taxon>Ascidiidae</taxon>
        <taxon>Phallusia</taxon>
    </lineage>
</organism>
<comment type="subcellular location">
    <subcellularLocation>
        <location evidence="1">Membrane</location>
        <topology evidence="1">Multi-pass membrane protein</topology>
    </subcellularLocation>
</comment>
<evidence type="ECO:0000313" key="7">
    <source>
        <dbReference type="EMBL" id="CAB3266153.1"/>
    </source>
</evidence>
<dbReference type="InterPro" id="IPR005828">
    <property type="entry name" value="MFS_sugar_transport-like"/>
</dbReference>
<sequence>MSYEDDLNEVGGFGSFQKWLCFYLVLSSIPNGYLVLCIIFTGYKPDHRCRIPDLIDNNQNASSLFAKPATELEECFELNYNVSNNATQNATAPCTNGWVYDIEPGRTTFVTEFNLVCNQSATRPFITSVLMLGVLIGSGLSGFFADRYGRRPVFLVGTLFMFVFFGLCGLAPSVTVLSGFVFFAGGFNLVNYATAFVLASEATQTSSRVFTGVLTIGGFALGYMLIPLIAYLIPNWRHLYLASAATGILFIPFYWVIPESPRWLYVQGKSEQYTALMTKIAKANGTSFTNKQQLLEKEEDEFGSSTTTALKESVKFIKHRLCRFRFFNMCFTWFSNAVIYYGLSLNTSNLGGNAYFNCFVGAFVEIPAYVLVIATLNKMGRKTTVIATVLVSGVTCGLVPFINEVSTTASIVCAMFGKFAISACFVVIYIYGSEIFPTVARNSAVGLLSMCARSGSMVAPYLNYAGEEIYYLPYLTMFILASVSAVLTLFLPETNNKPMPENLEDMPPYRFHLCGKSTLSHSNSNGEHKNVATNNKENVVVYCTDEEKHEDVMIRK</sequence>
<evidence type="ECO:0000256" key="3">
    <source>
        <dbReference type="ARBA" id="ARBA00022989"/>
    </source>
</evidence>
<keyword evidence="4 5" id="KW-0472">Membrane</keyword>
<dbReference type="PANTHER" id="PTHR24064">
    <property type="entry name" value="SOLUTE CARRIER FAMILY 22 MEMBER"/>
    <property type="match status" value="1"/>
</dbReference>
<dbReference type="InterPro" id="IPR005829">
    <property type="entry name" value="Sugar_transporter_CS"/>
</dbReference>
<proteinExistence type="evidence at transcript level"/>
<feature type="domain" description="Major facilitator superfamily (MFS) profile" evidence="6">
    <location>
        <begin position="20"/>
        <end position="496"/>
    </location>
</feature>
<protein>
    <submittedName>
        <fullName evidence="7">Solute carrier family 22 member 4-like</fullName>
    </submittedName>
</protein>
<evidence type="ECO:0000256" key="1">
    <source>
        <dbReference type="ARBA" id="ARBA00004141"/>
    </source>
</evidence>
<feature type="transmembrane region" description="Helical" evidence="5">
    <location>
        <begin position="469"/>
        <end position="491"/>
    </location>
</feature>
<feature type="transmembrane region" description="Helical" evidence="5">
    <location>
        <begin position="211"/>
        <end position="233"/>
    </location>
</feature>
<feature type="transmembrane region" description="Helical" evidence="5">
    <location>
        <begin position="383"/>
        <end position="402"/>
    </location>
</feature>
<dbReference type="InterPro" id="IPR036259">
    <property type="entry name" value="MFS_trans_sf"/>
</dbReference>
<dbReference type="EMBL" id="LR790291">
    <property type="protein sequence ID" value="CAB3266153.1"/>
    <property type="molecule type" value="mRNA"/>
</dbReference>
<accession>A0A6F9DT12</accession>
<feature type="transmembrane region" description="Helical" evidence="5">
    <location>
        <begin position="324"/>
        <end position="342"/>
    </location>
</feature>
<feature type="transmembrane region" description="Helical" evidence="5">
    <location>
        <begin position="354"/>
        <end position="376"/>
    </location>
</feature>
<dbReference type="CDD" id="cd17317">
    <property type="entry name" value="MFS_SLC22"/>
    <property type="match status" value="1"/>
</dbReference>
<dbReference type="Pfam" id="PF00083">
    <property type="entry name" value="Sugar_tr"/>
    <property type="match status" value="1"/>
</dbReference>
<feature type="transmembrane region" description="Helical" evidence="5">
    <location>
        <begin position="125"/>
        <end position="145"/>
    </location>
</feature>
<reference evidence="7" key="1">
    <citation type="submission" date="2020-04" db="EMBL/GenBank/DDBJ databases">
        <authorList>
            <person name="Neveu A P."/>
        </authorList>
    </citation>
    <scope>NUCLEOTIDE SEQUENCE</scope>
    <source>
        <tissue evidence="7">Whole embryo</tissue>
    </source>
</reference>
<evidence type="ECO:0000256" key="4">
    <source>
        <dbReference type="ARBA" id="ARBA00023136"/>
    </source>
</evidence>
<dbReference type="InterPro" id="IPR020846">
    <property type="entry name" value="MFS_dom"/>
</dbReference>
<keyword evidence="3 5" id="KW-1133">Transmembrane helix</keyword>
<evidence type="ECO:0000256" key="2">
    <source>
        <dbReference type="ARBA" id="ARBA00022692"/>
    </source>
</evidence>
<dbReference type="AlphaFoldDB" id="A0A6F9DT12"/>
<feature type="transmembrane region" description="Helical" evidence="5">
    <location>
        <begin position="408"/>
        <end position="432"/>
    </location>
</feature>
<keyword evidence="2 5" id="KW-0812">Transmembrane</keyword>
<feature type="transmembrane region" description="Helical" evidence="5">
    <location>
        <begin position="152"/>
        <end position="174"/>
    </location>
</feature>
<dbReference type="SUPFAM" id="SSF103473">
    <property type="entry name" value="MFS general substrate transporter"/>
    <property type="match status" value="1"/>
</dbReference>
<dbReference type="GO" id="GO:0016020">
    <property type="term" value="C:membrane"/>
    <property type="evidence" value="ECO:0007669"/>
    <property type="project" value="UniProtKB-SubCell"/>
</dbReference>
<dbReference type="PROSITE" id="PS50850">
    <property type="entry name" value="MFS"/>
    <property type="match status" value="1"/>
</dbReference>
<gene>
    <name evidence="7" type="primary">Slc22a4-001</name>
</gene>
<dbReference type="PROSITE" id="PS00216">
    <property type="entry name" value="SUGAR_TRANSPORT_1"/>
    <property type="match status" value="1"/>
</dbReference>
<evidence type="ECO:0000256" key="5">
    <source>
        <dbReference type="SAM" id="Phobius"/>
    </source>
</evidence>
<dbReference type="Gene3D" id="1.20.1250.20">
    <property type="entry name" value="MFS general substrate transporter like domains"/>
    <property type="match status" value="1"/>
</dbReference>
<name>A0A6F9DT12_9ASCI</name>
<feature type="transmembrane region" description="Helical" evidence="5">
    <location>
        <begin position="239"/>
        <end position="257"/>
    </location>
</feature>